<proteinExistence type="predicted"/>
<feature type="transmembrane region" description="Helical" evidence="2">
    <location>
        <begin position="40"/>
        <end position="73"/>
    </location>
</feature>
<feature type="coiled-coil region" evidence="1">
    <location>
        <begin position="215"/>
        <end position="242"/>
    </location>
</feature>
<dbReference type="Pfam" id="PF14501">
    <property type="entry name" value="HATPase_c_5"/>
    <property type="match status" value="1"/>
</dbReference>
<evidence type="ECO:0000313" key="4">
    <source>
        <dbReference type="EMBL" id="OFI48995.1"/>
    </source>
</evidence>
<keyword evidence="2" id="KW-0812">Transmembrane</keyword>
<feature type="transmembrane region" description="Helical" evidence="2">
    <location>
        <begin position="9"/>
        <end position="28"/>
    </location>
</feature>
<comment type="caution">
    <text evidence="4">The sequence shown here is derived from an EMBL/GenBank/DDBJ whole genome shotgun (WGS) entry which is preliminary data.</text>
</comment>
<protein>
    <recommendedName>
        <fullName evidence="3">Sensor histidine kinase NatK-like C-terminal domain-containing protein</fullName>
    </recommendedName>
</protein>
<dbReference type="PANTHER" id="PTHR40448:SF1">
    <property type="entry name" value="TWO-COMPONENT SENSOR HISTIDINE KINASE"/>
    <property type="match status" value="1"/>
</dbReference>
<evidence type="ECO:0000256" key="1">
    <source>
        <dbReference type="SAM" id="Coils"/>
    </source>
</evidence>
<dbReference type="InterPro" id="IPR036890">
    <property type="entry name" value="HATPase_C_sf"/>
</dbReference>
<evidence type="ECO:0000256" key="2">
    <source>
        <dbReference type="SAM" id="Phobius"/>
    </source>
</evidence>
<feature type="transmembrane region" description="Helical" evidence="2">
    <location>
        <begin position="149"/>
        <end position="168"/>
    </location>
</feature>
<keyword evidence="2" id="KW-0472">Membrane</keyword>
<gene>
    <name evidence="4" type="ORF">BG261_04855</name>
</gene>
<dbReference type="InterPro" id="IPR032834">
    <property type="entry name" value="NatK-like_C"/>
</dbReference>
<dbReference type="SUPFAM" id="SSF55874">
    <property type="entry name" value="ATPase domain of HSP90 chaperone/DNA topoisomerase II/histidine kinase"/>
    <property type="match status" value="1"/>
</dbReference>
<dbReference type="Proteomes" id="UP000178622">
    <property type="component" value="Unassembled WGS sequence"/>
</dbReference>
<feature type="transmembrane region" description="Helical" evidence="2">
    <location>
        <begin position="116"/>
        <end position="137"/>
    </location>
</feature>
<feature type="transmembrane region" description="Helical" evidence="2">
    <location>
        <begin position="180"/>
        <end position="203"/>
    </location>
</feature>
<dbReference type="Gene3D" id="3.30.565.10">
    <property type="entry name" value="Histidine kinase-like ATPase, C-terminal domain"/>
    <property type="match status" value="1"/>
</dbReference>
<keyword evidence="2" id="KW-1133">Transmembrane helix</keyword>
<dbReference type="AlphaFoldDB" id="A0A1E8GL68"/>
<accession>A0A1E8GL68</accession>
<keyword evidence="1" id="KW-0175">Coiled coil</keyword>
<dbReference type="PANTHER" id="PTHR40448">
    <property type="entry name" value="TWO-COMPONENT SENSOR HISTIDINE KINASE"/>
    <property type="match status" value="1"/>
</dbReference>
<organism evidence="4 5">
    <name type="scientific">Floricoccus tropicus</name>
    <dbReference type="NCBI Taxonomy" id="1859473"/>
    <lineage>
        <taxon>Bacteria</taxon>
        <taxon>Bacillati</taxon>
        <taxon>Bacillota</taxon>
        <taxon>Bacilli</taxon>
        <taxon>Lactobacillales</taxon>
        <taxon>Streptococcaceae</taxon>
        <taxon>Floricoccus</taxon>
    </lineage>
</organism>
<feature type="domain" description="Sensor histidine kinase NatK-like C-terminal" evidence="3">
    <location>
        <begin position="326"/>
        <end position="427"/>
    </location>
</feature>
<sequence length="430" mass="50588">MFMISSKVFIINLITELLIYFIFFSSIIGNRRKNKLKLNIFLVIINFFCALFLFDVYEFIPSIVLIITTYLVYREIKIDYYLFNTILISRVIFNIVTIIVRILILPFISHLKILNVFVISLENVIVLFLLLLVSFFYKKYDIRNIARDGSYTLSILSLYILIILESFFYLGRRSGELNSIILGFSIFLLLQLIFIITLFIIQIENSKTRAKRKLIDNQLSNLKYYTDELEQNQRELNKFRHDYTNMILALKSSYIDGTINLSMIEDFDRYSSDYFEGEIVDSMGDLLNIENPLIKGFLFMKLVQMKHDKIDYEFECKTTISKSNIETHDMIRIIGNSIDNAVQEIARMGTGKVEIFIYQNSEEQEFLIENPYMKNDLDIDYYIEEGNTSKKGHSGFGLSNVKQISEKYDNLYVQYSATEKFSTRIMIIMK</sequence>
<name>A0A1E8GL68_9LACT</name>
<dbReference type="GO" id="GO:0042802">
    <property type="term" value="F:identical protein binding"/>
    <property type="evidence" value="ECO:0007669"/>
    <property type="project" value="TreeGrafter"/>
</dbReference>
<feature type="transmembrane region" description="Helical" evidence="2">
    <location>
        <begin position="80"/>
        <end position="104"/>
    </location>
</feature>
<dbReference type="EMBL" id="MKIR01000022">
    <property type="protein sequence ID" value="OFI48995.1"/>
    <property type="molecule type" value="Genomic_DNA"/>
</dbReference>
<evidence type="ECO:0000313" key="5">
    <source>
        <dbReference type="Proteomes" id="UP000178622"/>
    </source>
</evidence>
<dbReference type="STRING" id="1859473.BG261_04855"/>
<evidence type="ECO:0000259" key="3">
    <source>
        <dbReference type="Pfam" id="PF14501"/>
    </source>
</evidence>
<reference evidence="5" key="1">
    <citation type="submission" date="2016-09" db="EMBL/GenBank/DDBJ databases">
        <title>Draft genome sequence of a novel species of the family Streptococcaceae isolated from flowers.</title>
        <authorList>
            <person name="Chuah L.-O."/>
            <person name="Yap K.-P."/>
            <person name="Thong K.L."/>
            <person name="Liong M.T."/>
            <person name="Ahmad R."/>
            <person name="Rusul G."/>
        </authorList>
    </citation>
    <scope>NUCLEOTIDE SEQUENCE [LARGE SCALE GENOMIC DNA]</scope>
    <source>
        <strain evidence="5">DF1</strain>
    </source>
</reference>
<keyword evidence="5" id="KW-1185">Reference proteome</keyword>